<sequence length="291" mass="30967">MSGTLPSLDAIVAFLAVLEEGSLSAAARRLGRAQPTVRRQIEGLEAEMGVALFTRAANGLAPTETARALLPRARALRAQGHAFHRAGTEDRDALSGPVRITASRIVATYLLPGILAPLLAEAPGIGLELAATDRVESVLRREADIAVRLLSPPRQAAVVLRKVAPLRLRLHAAPSLAGSLDPEAPLAHLLATAPFVWEDRNDGMARALSARGLAPPRRIVLRTDDPVAQLAHVAAGFGIGVCQERIAPALGLRPLAPDWAEDMPAWIAMHEDQRQVRRVRVVFDALVAALG</sequence>
<dbReference type="InterPro" id="IPR036390">
    <property type="entry name" value="WH_DNA-bd_sf"/>
</dbReference>
<dbReference type="Gene3D" id="3.40.190.290">
    <property type="match status" value="1"/>
</dbReference>
<dbReference type="RefSeq" id="WP_170125421.1">
    <property type="nucleotide sequence ID" value="NZ_QGDJ01000005.1"/>
</dbReference>
<dbReference type="InterPro" id="IPR000847">
    <property type="entry name" value="LysR_HTH_N"/>
</dbReference>
<dbReference type="GO" id="GO:0003677">
    <property type="term" value="F:DNA binding"/>
    <property type="evidence" value="ECO:0007669"/>
    <property type="project" value="UniProtKB-KW"/>
</dbReference>
<dbReference type="EMBL" id="UETC01000005">
    <property type="protein sequence ID" value="SSA46662.1"/>
    <property type="molecule type" value="Genomic_DNA"/>
</dbReference>
<keyword evidence="2" id="KW-0805">Transcription regulation</keyword>
<keyword evidence="4" id="KW-0804">Transcription</keyword>
<reference evidence="6 8" key="3">
    <citation type="submission" date="2018-03" db="EMBL/GenBank/DDBJ databases">
        <title>Genomic Encyclopedia of Archaeal and Bacterial Type Strains, Phase II (KMG-II): from individual species to whole genera.</title>
        <authorList>
            <person name="Goeker M."/>
        </authorList>
    </citation>
    <scope>NUCLEOTIDE SEQUENCE [LARGE SCALE GENOMIC DNA]</scope>
    <source>
        <strain evidence="6 8">DSM 25227</strain>
    </source>
</reference>
<dbReference type="Proteomes" id="UP000245839">
    <property type="component" value="Unassembled WGS sequence"/>
</dbReference>
<dbReference type="PRINTS" id="PR00039">
    <property type="entry name" value="HTHLYSR"/>
</dbReference>
<dbReference type="AlphaFoldDB" id="A0A2Y9C0Q3"/>
<dbReference type="Gene3D" id="1.10.10.10">
    <property type="entry name" value="Winged helix-like DNA-binding domain superfamily/Winged helix DNA-binding domain"/>
    <property type="match status" value="1"/>
</dbReference>
<comment type="similarity">
    <text evidence="1">Belongs to the LysR transcriptional regulatory family.</text>
</comment>
<dbReference type="SUPFAM" id="SSF46785">
    <property type="entry name" value="Winged helix' DNA-binding domain"/>
    <property type="match status" value="1"/>
</dbReference>
<keyword evidence="3 7" id="KW-0238">DNA-binding</keyword>
<dbReference type="PANTHER" id="PTHR30579">
    <property type="entry name" value="TRANSCRIPTIONAL REGULATOR"/>
    <property type="match status" value="1"/>
</dbReference>
<dbReference type="Proteomes" id="UP000251571">
    <property type="component" value="Unassembled WGS sequence"/>
</dbReference>
<dbReference type="PROSITE" id="PS50931">
    <property type="entry name" value="HTH_LYSR"/>
    <property type="match status" value="1"/>
</dbReference>
<protein>
    <submittedName>
        <fullName evidence="6">DNA-binding transcriptional LysR family regulator</fullName>
    </submittedName>
    <submittedName>
        <fullName evidence="7">DNA-binding transcriptional regulator, LysR family</fullName>
    </submittedName>
</protein>
<dbReference type="EMBL" id="QGDJ01000005">
    <property type="protein sequence ID" value="PWJ18137.1"/>
    <property type="molecule type" value="Genomic_DNA"/>
</dbReference>
<proteinExistence type="inferred from homology"/>
<evidence type="ECO:0000313" key="9">
    <source>
        <dbReference type="Proteomes" id="UP000251571"/>
    </source>
</evidence>
<dbReference type="SUPFAM" id="SSF53850">
    <property type="entry name" value="Periplasmic binding protein-like II"/>
    <property type="match status" value="1"/>
</dbReference>
<dbReference type="InterPro" id="IPR036388">
    <property type="entry name" value="WH-like_DNA-bd_sf"/>
</dbReference>
<gene>
    <name evidence="6" type="ORF">BCF38_105125</name>
    <name evidence="7" type="ORF">SAMN05421539_105125</name>
</gene>
<reference evidence="7" key="1">
    <citation type="submission" date="2016-10" db="EMBL/GenBank/DDBJ databases">
        <authorList>
            <person name="Cai Z."/>
        </authorList>
    </citation>
    <scope>NUCLEOTIDE SEQUENCE [LARGE SCALE GENOMIC DNA]</scope>
    <source>
        <strain evidence="7">DSM 25227</strain>
    </source>
</reference>
<evidence type="ECO:0000259" key="5">
    <source>
        <dbReference type="PROSITE" id="PS50931"/>
    </source>
</evidence>
<name>A0A2Y9C0Q3_9RHOB</name>
<evidence type="ECO:0000256" key="4">
    <source>
        <dbReference type="ARBA" id="ARBA00023163"/>
    </source>
</evidence>
<dbReference type="GO" id="GO:0003700">
    <property type="term" value="F:DNA-binding transcription factor activity"/>
    <property type="evidence" value="ECO:0007669"/>
    <property type="project" value="InterPro"/>
</dbReference>
<evidence type="ECO:0000313" key="6">
    <source>
        <dbReference type="EMBL" id="PWJ18137.1"/>
    </source>
</evidence>
<evidence type="ECO:0000256" key="3">
    <source>
        <dbReference type="ARBA" id="ARBA00023125"/>
    </source>
</evidence>
<feature type="domain" description="HTH lysR-type" evidence="5">
    <location>
        <begin position="6"/>
        <end position="63"/>
    </location>
</feature>
<organism evidence="7 9">
    <name type="scientific">Jannaschia seohaensis</name>
    <dbReference type="NCBI Taxonomy" id="475081"/>
    <lineage>
        <taxon>Bacteria</taxon>
        <taxon>Pseudomonadati</taxon>
        <taxon>Pseudomonadota</taxon>
        <taxon>Alphaproteobacteria</taxon>
        <taxon>Rhodobacterales</taxon>
        <taxon>Roseobacteraceae</taxon>
        <taxon>Jannaschia</taxon>
    </lineage>
</organism>
<dbReference type="InterPro" id="IPR005119">
    <property type="entry name" value="LysR_subst-bd"/>
</dbReference>
<evidence type="ECO:0000313" key="8">
    <source>
        <dbReference type="Proteomes" id="UP000245839"/>
    </source>
</evidence>
<reference evidence="9" key="2">
    <citation type="submission" date="2016-10" db="EMBL/GenBank/DDBJ databases">
        <authorList>
            <person name="Varghese N."/>
            <person name="Submissions S."/>
        </authorList>
    </citation>
    <scope>NUCLEOTIDE SEQUENCE [LARGE SCALE GENOMIC DNA]</scope>
    <source>
        <strain evidence="9">DSM 25227</strain>
    </source>
</reference>
<evidence type="ECO:0000313" key="7">
    <source>
        <dbReference type="EMBL" id="SSA46662.1"/>
    </source>
</evidence>
<dbReference type="Pfam" id="PF03466">
    <property type="entry name" value="LysR_substrate"/>
    <property type="match status" value="1"/>
</dbReference>
<evidence type="ECO:0000256" key="2">
    <source>
        <dbReference type="ARBA" id="ARBA00023015"/>
    </source>
</evidence>
<dbReference type="PANTHER" id="PTHR30579:SF3">
    <property type="entry name" value="TRANSCRIPTIONAL REGULATORY PROTEIN"/>
    <property type="match status" value="1"/>
</dbReference>
<evidence type="ECO:0000256" key="1">
    <source>
        <dbReference type="ARBA" id="ARBA00009437"/>
    </source>
</evidence>
<accession>A0A2Y9C0Q3</accession>
<keyword evidence="8" id="KW-1185">Reference proteome</keyword>
<dbReference type="InterPro" id="IPR050176">
    <property type="entry name" value="LTTR"/>
</dbReference>
<dbReference type="Pfam" id="PF00126">
    <property type="entry name" value="HTH_1"/>
    <property type="match status" value="1"/>
</dbReference>